<evidence type="ECO:0000313" key="2">
    <source>
        <dbReference type="EMBL" id="KAB0390319.1"/>
    </source>
</evidence>
<evidence type="ECO:0000256" key="1">
    <source>
        <dbReference type="SAM" id="MobiDB-lite"/>
    </source>
</evidence>
<keyword evidence="3" id="KW-1185">Reference proteome</keyword>
<reference evidence="2 3" key="1">
    <citation type="journal article" date="2019" name="PLoS ONE">
        <title>Genomic analyses reveal an absence of contemporary introgressive admixture between fin whales and blue whales, despite known hybrids.</title>
        <authorList>
            <person name="Westbury M.V."/>
            <person name="Petersen B."/>
            <person name="Lorenzen E.D."/>
        </authorList>
    </citation>
    <scope>NUCLEOTIDE SEQUENCE [LARGE SCALE GENOMIC DNA]</scope>
    <source>
        <strain evidence="2">FinWhale-01</strain>
    </source>
</reference>
<dbReference type="AlphaFoldDB" id="A0A643BQS2"/>
<gene>
    <name evidence="2" type="ORF">E2I00_011631</name>
</gene>
<feature type="non-terminal residue" evidence="2">
    <location>
        <position position="149"/>
    </location>
</feature>
<dbReference type="EMBL" id="SGJD01005675">
    <property type="protein sequence ID" value="KAB0390319.1"/>
    <property type="molecule type" value="Genomic_DNA"/>
</dbReference>
<dbReference type="Proteomes" id="UP000437017">
    <property type="component" value="Unassembled WGS sequence"/>
</dbReference>
<evidence type="ECO:0000313" key="3">
    <source>
        <dbReference type="Proteomes" id="UP000437017"/>
    </source>
</evidence>
<feature type="non-terminal residue" evidence="2">
    <location>
        <position position="1"/>
    </location>
</feature>
<protein>
    <submittedName>
        <fullName evidence="2">Uncharacterized protein</fullName>
    </submittedName>
</protein>
<accession>A0A643BQS2</accession>
<feature type="region of interest" description="Disordered" evidence="1">
    <location>
        <begin position="1"/>
        <end position="53"/>
    </location>
</feature>
<comment type="caution">
    <text evidence="2">The sequence shown here is derived from an EMBL/GenBank/DDBJ whole genome shotgun (WGS) entry which is preliminary data.</text>
</comment>
<proteinExistence type="predicted"/>
<sequence>TPSALSTPEYKEPHRTSRLLSASREPGTTWRGGRRRGGAERKEHPLTSGRTVGEGRYRKLRALFAEGGALGVVEKVRPVLGTAASGERREESQTLPGVKVVVLLYPLSCPHSCLLPPTRVNMSQGQEIPHCMQEQHHALSEPQGLEAAQ</sequence>
<name>A0A643BQS2_BALPH</name>
<organism evidence="2 3">
    <name type="scientific">Balaenoptera physalus</name>
    <name type="common">Fin whale</name>
    <name type="synonym">Balaena physalus</name>
    <dbReference type="NCBI Taxonomy" id="9770"/>
    <lineage>
        <taxon>Eukaryota</taxon>
        <taxon>Metazoa</taxon>
        <taxon>Chordata</taxon>
        <taxon>Craniata</taxon>
        <taxon>Vertebrata</taxon>
        <taxon>Euteleostomi</taxon>
        <taxon>Mammalia</taxon>
        <taxon>Eutheria</taxon>
        <taxon>Laurasiatheria</taxon>
        <taxon>Artiodactyla</taxon>
        <taxon>Whippomorpha</taxon>
        <taxon>Cetacea</taxon>
        <taxon>Mysticeti</taxon>
        <taxon>Balaenopteridae</taxon>
        <taxon>Balaenoptera</taxon>
    </lineage>
</organism>